<evidence type="ECO:0000256" key="2">
    <source>
        <dbReference type="ARBA" id="ARBA00022490"/>
    </source>
</evidence>
<dbReference type="InterPro" id="IPR001247">
    <property type="entry name" value="ExoRNase_PH_dom1"/>
</dbReference>
<dbReference type="CDD" id="cd11363">
    <property type="entry name" value="RNase_PH_PNPase_1"/>
    <property type="match status" value="1"/>
</dbReference>
<sequence length="735" mass="80311">MNDFKNCTRLTTNLDGKEFILETGRMANQADGAVWVQCGDTVVLVTAVAQALDREVSFLPLTVNYQEMSYAAGQIPGNYFRREIGRPSDRETLVSRVIDRPIRPMFPKKFPMEIQVIATVLSSDPDNDPDVLALTGASAALHVSRIPFAGPIAGIRVGCINGEFVLNPSYKDLAESTLNLVMAASRDAVVMVEAGATFVPESLIAKALEWGQQQIIPLLDLQDQLRESVGKPKLVPKQNVIDPELSSLVRGLALDKLEAALRIPEKAARKEAQKGVHQEVLQGLVERCVDIQLMGSQINEILEALEKEVMRARIHRENVRLDGRNLTTVRPIDIQVGLLPRTHGSALFTRGETKALAVATMGSIRDEQRLDTLGGESTKRFMLHYNFPPYCVGEARMLRGPSRREIGHGQLAERALTPVLPQPEDYPFTLRIVSEVMESNGSSSMATVCGASLALMDAGVPITEAVAGIAMGLIKEGDDYLVLTDILGAEDHLGDMDFKVAGTVAGITAIQMDIKIGGIPTNVLSRALDQARDARLHILEQMNAVMDKPREELSPYAPQLSVVHINPEKIREVIGPGGKTVKAITAATGASVDIDDSGKISIFAPTKEALNMAVDMVTFYNQVPEIGKDYTGRVKKIIEFGAVVEILPGVEGLVHVSQLDTARVEQVADVVQLGQELKVKVIEVEPSGRVRLSRKAVIMEERGEEFDMASAVRPSGPRRDSGRDRDRGRNDRQRR</sequence>
<evidence type="ECO:0000313" key="12">
    <source>
        <dbReference type="Proteomes" id="UP000198771"/>
    </source>
</evidence>
<dbReference type="Pfam" id="PF00575">
    <property type="entry name" value="S1"/>
    <property type="match status" value="1"/>
</dbReference>
<dbReference type="GO" id="GO:0000287">
    <property type="term" value="F:magnesium ion binding"/>
    <property type="evidence" value="ECO:0007669"/>
    <property type="project" value="UniProtKB-UniRule"/>
</dbReference>
<evidence type="ECO:0000256" key="3">
    <source>
        <dbReference type="ARBA" id="ARBA00022679"/>
    </source>
</evidence>
<evidence type="ECO:0000256" key="8">
    <source>
        <dbReference type="HAMAP-Rule" id="MF_01595"/>
    </source>
</evidence>
<dbReference type="PANTHER" id="PTHR11252">
    <property type="entry name" value="POLYRIBONUCLEOTIDE NUCLEOTIDYLTRANSFERASE"/>
    <property type="match status" value="1"/>
</dbReference>
<dbReference type="GO" id="GO:0003723">
    <property type="term" value="F:RNA binding"/>
    <property type="evidence" value="ECO:0007669"/>
    <property type="project" value="UniProtKB-UniRule"/>
</dbReference>
<keyword evidence="4 8" id="KW-0548">Nucleotidyltransferase</keyword>
<dbReference type="NCBIfam" id="NF008805">
    <property type="entry name" value="PRK11824.1"/>
    <property type="match status" value="1"/>
</dbReference>
<keyword evidence="12" id="KW-1185">Reference proteome</keyword>
<dbReference type="InterPro" id="IPR015848">
    <property type="entry name" value="PNPase_PH_RNA-bd_bac/org-type"/>
</dbReference>
<dbReference type="GO" id="GO:0006396">
    <property type="term" value="P:RNA processing"/>
    <property type="evidence" value="ECO:0007669"/>
    <property type="project" value="InterPro"/>
</dbReference>
<dbReference type="InterPro" id="IPR004088">
    <property type="entry name" value="KH_dom_type_1"/>
</dbReference>
<evidence type="ECO:0000256" key="1">
    <source>
        <dbReference type="ARBA" id="ARBA00007404"/>
    </source>
</evidence>
<evidence type="ECO:0000256" key="9">
    <source>
        <dbReference type="SAM" id="MobiDB-lite"/>
    </source>
</evidence>
<dbReference type="Gene3D" id="3.30.1370.10">
    <property type="entry name" value="K Homology domain, type 1"/>
    <property type="match status" value="1"/>
</dbReference>
<evidence type="ECO:0000313" key="11">
    <source>
        <dbReference type="EMBL" id="SDB45043.1"/>
    </source>
</evidence>
<dbReference type="SUPFAM" id="SSF54791">
    <property type="entry name" value="Eukaryotic type KH-domain (KH-domain type I)"/>
    <property type="match status" value="1"/>
</dbReference>
<dbReference type="Proteomes" id="UP000198771">
    <property type="component" value="Unassembled WGS sequence"/>
</dbReference>
<comment type="cofactor">
    <cofactor evidence="8">
        <name>Mg(2+)</name>
        <dbReference type="ChEBI" id="CHEBI:18420"/>
    </cofactor>
</comment>
<evidence type="ECO:0000256" key="5">
    <source>
        <dbReference type="ARBA" id="ARBA00022723"/>
    </source>
</evidence>
<reference evidence="11 12" key="1">
    <citation type="submission" date="2016-10" db="EMBL/GenBank/DDBJ databases">
        <authorList>
            <person name="de Groot N.N."/>
        </authorList>
    </citation>
    <scope>NUCLEOTIDE SEQUENCE [LARGE SCALE GENOMIC DNA]</scope>
    <source>
        <strain evidence="11 12">ASO4-2</strain>
    </source>
</reference>
<dbReference type="CDD" id="cd02393">
    <property type="entry name" value="KH-I_PNPase"/>
    <property type="match status" value="1"/>
</dbReference>
<dbReference type="InterPro" id="IPR012340">
    <property type="entry name" value="NA-bd_OB-fold"/>
</dbReference>
<dbReference type="Pfam" id="PF00013">
    <property type="entry name" value="KH_1"/>
    <property type="match status" value="1"/>
</dbReference>
<dbReference type="FunFam" id="3.30.230.70:FF:000002">
    <property type="entry name" value="Polyribonucleotide nucleotidyltransferase"/>
    <property type="match status" value="1"/>
</dbReference>
<dbReference type="AlphaFoldDB" id="A0A1G6DIS0"/>
<organism evidence="11 12">
    <name type="scientific">Desulfonatronum thiosulfatophilum</name>
    <dbReference type="NCBI Taxonomy" id="617002"/>
    <lineage>
        <taxon>Bacteria</taxon>
        <taxon>Pseudomonadati</taxon>
        <taxon>Thermodesulfobacteriota</taxon>
        <taxon>Desulfovibrionia</taxon>
        <taxon>Desulfovibrionales</taxon>
        <taxon>Desulfonatronaceae</taxon>
        <taxon>Desulfonatronum</taxon>
    </lineage>
</organism>
<evidence type="ECO:0000256" key="4">
    <source>
        <dbReference type="ARBA" id="ARBA00022695"/>
    </source>
</evidence>
<comment type="function">
    <text evidence="8">Involved in mRNA degradation. Catalyzes the phosphorolysis of single-stranded polyribonucleotides processively in the 3'- to 5'-direction.</text>
</comment>
<comment type="subcellular location">
    <subcellularLocation>
        <location evidence="8">Cytoplasm</location>
    </subcellularLocation>
</comment>
<dbReference type="GO" id="GO:0004654">
    <property type="term" value="F:polyribonucleotide nucleotidyltransferase activity"/>
    <property type="evidence" value="ECO:0007669"/>
    <property type="project" value="UniProtKB-UniRule"/>
</dbReference>
<comment type="similarity">
    <text evidence="1 8">Belongs to the polyribonucleotide nucleotidyltransferase family.</text>
</comment>
<dbReference type="InterPro" id="IPR027408">
    <property type="entry name" value="PNPase/RNase_PH_dom_sf"/>
</dbReference>
<dbReference type="PROSITE" id="PS50126">
    <property type="entry name" value="S1"/>
    <property type="match status" value="1"/>
</dbReference>
<dbReference type="STRING" id="617002.SAMN05660653_02178"/>
<dbReference type="EC" id="2.7.7.8" evidence="8"/>
<dbReference type="CDD" id="cd04472">
    <property type="entry name" value="S1_PNPase"/>
    <property type="match status" value="1"/>
</dbReference>
<dbReference type="Gene3D" id="2.40.50.140">
    <property type="entry name" value="Nucleic acid-binding proteins"/>
    <property type="match status" value="1"/>
</dbReference>
<evidence type="ECO:0000259" key="10">
    <source>
        <dbReference type="PROSITE" id="PS50126"/>
    </source>
</evidence>
<dbReference type="InterPro" id="IPR003029">
    <property type="entry name" value="S1_domain"/>
</dbReference>
<name>A0A1G6DIS0_9BACT</name>
<dbReference type="SUPFAM" id="SSF55666">
    <property type="entry name" value="Ribonuclease PH domain 2-like"/>
    <property type="match status" value="2"/>
</dbReference>
<dbReference type="PIRSF" id="PIRSF005499">
    <property type="entry name" value="PNPase"/>
    <property type="match status" value="1"/>
</dbReference>
<dbReference type="GO" id="GO:0005829">
    <property type="term" value="C:cytosol"/>
    <property type="evidence" value="ECO:0007669"/>
    <property type="project" value="TreeGrafter"/>
</dbReference>
<protein>
    <recommendedName>
        <fullName evidence="8">Polyribonucleotide nucleotidyltransferase</fullName>
        <ecNumber evidence="8">2.7.7.8</ecNumber>
    </recommendedName>
    <alternativeName>
        <fullName evidence="8">Polynucleotide phosphorylase</fullName>
        <shortName evidence="8">PNPase</shortName>
    </alternativeName>
</protein>
<gene>
    <name evidence="8" type="primary">pnp</name>
    <name evidence="11" type="ORF">SAMN05660653_02178</name>
</gene>
<dbReference type="SMART" id="SM00322">
    <property type="entry name" value="KH"/>
    <property type="match status" value="1"/>
</dbReference>
<dbReference type="InterPro" id="IPR020568">
    <property type="entry name" value="Ribosomal_Su5_D2-typ_SF"/>
</dbReference>
<dbReference type="SUPFAM" id="SSF50249">
    <property type="entry name" value="Nucleic acid-binding proteins"/>
    <property type="match status" value="1"/>
</dbReference>
<evidence type="ECO:0000256" key="7">
    <source>
        <dbReference type="ARBA" id="ARBA00022884"/>
    </source>
</evidence>
<feature type="binding site" evidence="8">
    <location>
        <position position="497"/>
    </location>
    <ligand>
        <name>Mg(2+)</name>
        <dbReference type="ChEBI" id="CHEBI:18420"/>
    </ligand>
</feature>
<keyword evidence="2 8" id="KW-0963">Cytoplasm</keyword>
<dbReference type="OrthoDB" id="9804305at2"/>
<keyword evidence="5 8" id="KW-0479">Metal-binding</keyword>
<dbReference type="FunFam" id="3.30.1370.10:FF:000001">
    <property type="entry name" value="Polyribonucleotide nucleotidyltransferase"/>
    <property type="match status" value="1"/>
</dbReference>
<feature type="domain" description="S1 motif" evidence="10">
    <location>
        <begin position="627"/>
        <end position="695"/>
    </location>
</feature>
<dbReference type="Pfam" id="PF03726">
    <property type="entry name" value="PNPase"/>
    <property type="match status" value="1"/>
</dbReference>
<keyword evidence="3 8" id="KW-0808">Transferase</keyword>
<dbReference type="InterPro" id="IPR036345">
    <property type="entry name" value="ExoRNase_PH_dom2_sf"/>
</dbReference>
<feature type="compositionally biased region" description="Basic and acidic residues" evidence="9">
    <location>
        <begin position="717"/>
        <end position="735"/>
    </location>
</feature>
<dbReference type="EMBL" id="FMXO01000012">
    <property type="protein sequence ID" value="SDB45043.1"/>
    <property type="molecule type" value="Genomic_DNA"/>
</dbReference>
<dbReference type="CDD" id="cd11364">
    <property type="entry name" value="RNase_PH_PNPase_2"/>
    <property type="match status" value="1"/>
</dbReference>
<dbReference type="RefSeq" id="WP_092121372.1">
    <property type="nucleotide sequence ID" value="NZ_FMXO01000012.1"/>
</dbReference>
<dbReference type="Pfam" id="PF03725">
    <property type="entry name" value="RNase_PH_C"/>
    <property type="match status" value="1"/>
</dbReference>
<dbReference type="GO" id="GO:0000175">
    <property type="term" value="F:3'-5'-RNA exonuclease activity"/>
    <property type="evidence" value="ECO:0007669"/>
    <property type="project" value="TreeGrafter"/>
</dbReference>
<dbReference type="HAMAP" id="MF_01595">
    <property type="entry name" value="PNPase"/>
    <property type="match status" value="1"/>
</dbReference>
<dbReference type="FunFam" id="3.30.230.70:FF:000001">
    <property type="entry name" value="Polyribonucleotide nucleotidyltransferase"/>
    <property type="match status" value="1"/>
</dbReference>
<dbReference type="InterPro" id="IPR036612">
    <property type="entry name" value="KH_dom_type_1_sf"/>
</dbReference>
<accession>A0A1G6DIS0</accession>
<dbReference type="InterPro" id="IPR015847">
    <property type="entry name" value="ExoRNase_PH_dom2"/>
</dbReference>
<dbReference type="InterPro" id="IPR004087">
    <property type="entry name" value="KH_dom"/>
</dbReference>
<keyword evidence="7 8" id="KW-0694">RNA-binding</keyword>
<evidence type="ECO:0000256" key="6">
    <source>
        <dbReference type="ARBA" id="ARBA00022842"/>
    </source>
</evidence>
<dbReference type="SMART" id="SM00316">
    <property type="entry name" value="S1"/>
    <property type="match status" value="1"/>
</dbReference>
<proteinExistence type="inferred from homology"/>
<dbReference type="GO" id="GO:0006402">
    <property type="term" value="P:mRNA catabolic process"/>
    <property type="evidence" value="ECO:0007669"/>
    <property type="project" value="UniProtKB-UniRule"/>
</dbReference>
<dbReference type="PANTHER" id="PTHR11252:SF0">
    <property type="entry name" value="POLYRIBONUCLEOTIDE NUCLEOTIDYLTRANSFERASE 1, MITOCHONDRIAL"/>
    <property type="match status" value="1"/>
</dbReference>
<dbReference type="NCBIfam" id="TIGR03591">
    <property type="entry name" value="polynuc_phos"/>
    <property type="match status" value="1"/>
</dbReference>
<dbReference type="Pfam" id="PF01138">
    <property type="entry name" value="RNase_PH"/>
    <property type="match status" value="2"/>
</dbReference>
<dbReference type="InterPro" id="IPR012162">
    <property type="entry name" value="PNPase"/>
</dbReference>
<feature type="region of interest" description="Disordered" evidence="9">
    <location>
        <begin position="705"/>
        <end position="735"/>
    </location>
</feature>
<comment type="catalytic activity">
    <reaction evidence="8">
        <text>RNA(n+1) + phosphate = RNA(n) + a ribonucleoside 5'-diphosphate</text>
        <dbReference type="Rhea" id="RHEA:22096"/>
        <dbReference type="Rhea" id="RHEA-COMP:14527"/>
        <dbReference type="Rhea" id="RHEA-COMP:17342"/>
        <dbReference type="ChEBI" id="CHEBI:43474"/>
        <dbReference type="ChEBI" id="CHEBI:57930"/>
        <dbReference type="ChEBI" id="CHEBI:140395"/>
        <dbReference type="EC" id="2.7.7.8"/>
    </reaction>
</comment>
<keyword evidence="6 8" id="KW-0460">Magnesium</keyword>
<dbReference type="SUPFAM" id="SSF54211">
    <property type="entry name" value="Ribosomal protein S5 domain 2-like"/>
    <property type="match status" value="2"/>
</dbReference>
<dbReference type="PROSITE" id="PS50084">
    <property type="entry name" value="KH_TYPE_1"/>
    <property type="match status" value="1"/>
</dbReference>
<feature type="binding site" evidence="8">
    <location>
        <position position="491"/>
    </location>
    <ligand>
        <name>Mg(2+)</name>
        <dbReference type="ChEBI" id="CHEBI:18420"/>
    </ligand>
</feature>
<dbReference type="Gene3D" id="3.30.230.70">
    <property type="entry name" value="GHMP Kinase, N-terminal domain"/>
    <property type="match status" value="2"/>
</dbReference>